<dbReference type="Proteomes" id="UP000188342">
    <property type="component" value="Unassembled WGS sequence"/>
</dbReference>
<sequence length="51" mass="5585">MATQDTASDLDQLTALLGRGKFATADPEVGKFLRTRSLMSRLSVFLAPRVM</sequence>
<dbReference type="RefSeq" id="WP_179110630.1">
    <property type="nucleotide sequence ID" value="NZ_FUKQ01000025.1"/>
</dbReference>
<evidence type="ECO:0000313" key="1">
    <source>
        <dbReference type="EMBL" id="SJN28983.1"/>
    </source>
</evidence>
<gene>
    <name evidence="1" type="ORF">FM114_06375</name>
</gene>
<keyword evidence="2" id="KW-1185">Reference proteome</keyword>
<proteinExistence type="predicted"/>
<evidence type="ECO:0000313" key="2">
    <source>
        <dbReference type="Proteomes" id="UP000188342"/>
    </source>
</evidence>
<protein>
    <submittedName>
        <fullName evidence="1">Uncharacterized protein</fullName>
    </submittedName>
</protein>
<organism evidence="1 2">
    <name type="scientific">Luteococcus japonicus LSP_Lj1</name>
    <dbReference type="NCBI Taxonomy" id="1255658"/>
    <lineage>
        <taxon>Bacteria</taxon>
        <taxon>Bacillati</taxon>
        <taxon>Actinomycetota</taxon>
        <taxon>Actinomycetes</taxon>
        <taxon>Propionibacteriales</taxon>
        <taxon>Propionibacteriaceae</taxon>
        <taxon>Luteococcus</taxon>
    </lineage>
</organism>
<dbReference type="EMBL" id="FUKQ01000025">
    <property type="protein sequence ID" value="SJN28983.1"/>
    <property type="molecule type" value="Genomic_DNA"/>
</dbReference>
<accession>A0A1R4JB92</accession>
<dbReference type="AlphaFoldDB" id="A0A1R4JB92"/>
<reference evidence="1 2" key="1">
    <citation type="submission" date="2017-02" db="EMBL/GenBank/DDBJ databases">
        <authorList>
            <person name="Peterson S.W."/>
        </authorList>
    </citation>
    <scope>NUCLEOTIDE SEQUENCE [LARGE SCALE GENOMIC DNA]</scope>
    <source>
        <strain evidence="1 2">LSP_Lj1</strain>
    </source>
</reference>
<name>A0A1R4JB92_9ACTN</name>